<dbReference type="OMA" id="DEVIAWE"/>
<feature type="compositionally biased region" description="Basic and acidic residues" evidence="1">
    <location>
        <begin position="67"/>
        <end position="80"/>
    </location>
</feature>
<gene>
    <name evidence="2" type="ORF">AWZ03_015076</name>
</gene>
<protein>
    <submittedName>
        <fullName evidence="2">Uncharacterized protein</fullName>
    </submittedName>
</protein>
<dbReference type="Proteomes" id="UP000295192">
    <property type="component" value="Unassembled WGS sequence"/>
</dbReference>
<evidence type="ECO:0000313" key="2">
    <source>
        <dbReference type="EMBL" id="TDG38502.1"/>
    </source>
</evidence>
<accession>A0A484AQW5</accession>
<sequence>MPTDEESERWASLTPWAAGDDEDEDAAKEVPDQLPPREVGGGREHCPSAPNPASRVTSRAEAGEPEELWKRRSNRHEDVGPKPTTQRPLEGDAGESRRRDSARVALRYVPGAVDWPNQRTASGGPPRPACWVPERRWSIEPYWGHPMEATSELCRVTDKVAKARRFPSEGIQPPKGAR</sequence>
<comment type="caution">
    <text evidence="2">The sequence shown here is derived from an EMBL/GenBank/DDBJ whole genome shotgun (WGS) entry which is preliminary data.</text>
</comment>
<evidence type="ECO:0000313" key="3">
    <source>
        <dbReference type="Proteomes" id="UP000295192"/>
    </source>
</evidence>
<dbReference type="EMBL" id="LSRL02003232">
    <property type="protein sequence ID" value="TDG38502.1"/>
    <property type="molecule type" value="Genomic_DNA"/>
</dbReference>
<proteinExistence type="predicted"/>
<dbReference type="AlphaFoldDB" id="A0A484AQW5"/>
<feature type="region of interest" description="Disordered" evidence="1">
    <location>
        <begin position="1"/>
        <end position="103"/>
    </location>
</feature>
<keyword evidence="3" id="KW-1185">Reference proteome</keyword>
<organism evidence="2 3">
    <name type="scientific">Drosophila navojoa</name>
    <name type="common">Fruit fly</name>
    <dbReference type="NCBI Taxonomy" id="7232"/>
    <lineage>
        <taxon>Eukaryota</taxon>
        <taxon>Metazoa</taxon>
        <taxon>Ecdysozoa</taxon>
        <taxon>Arthropoda</taxon>
        <taxon>Hexapoda</taxon>
        <taxon>Insecta</taxon>
        <taxon>Pterygota</taxon>
        <taxon>Neoptera</taxon>
        <taxon>Endopterygota</taxon>
        <taxon>Diptera</taxon>
        <taxon>Brachycera</taxon>
        <taxon>Muscomorpha</taxon>
        <taxon>Ephydroidea</taxon>
        <taxon>Drosophilidae</taxon>
        <taxon>Drosophila</taxon>
    </lineage>
</organism>
<reference evidence="2 3" key="1">
    <citation type="journal article" date="2019" name="J. Hered.">
        <title>An Improved Genome Assembly for Drosophila navojoa, the Basal Species in the mojavensis Cluster.</title>
        <authorList>
            <person name="Vanderlinde T."/>
            <person name="Dupim E.G."/>
            <person name="Nazario-Yepiz N.O."/>
            <person name="Carvalho A.B."/>
        </authorList>
    </citation>
    <scope>NUCLEOTIDE SEQUENCE [LARGE SCALE GENOMIC DNA]</scope>
    <source>
        <strain evidence="2">Navoj_Jal97</strain>
        <tissue evidence="2">Whole organism</tissue>
    </source>
</reference>
<name>A0A484AQW5_DRONA</name>
<evidence type="ECO:0000256" key="1">
    <source>
        <dbReference type="SAM" id="MobiDB-lite"/>
    </source>
</evidence>